<feature type="transmembrane region" description="Helical" evidence="2">
    <location>
        <begin position="12"/>
        <end position="35"/>
    </location>
</feature>
<feature type="transmembrane region" description="Helical" evidence="2">
    <location>
        <begin position="41"/>
        <end position="62"/>
    </location>
</feature>
<proteinExistence type="predicted"/>
<feature type="compositionally biased region" description="Low complexity" evidence="1">
    <location>
        <begin position="89"/>
        <end position="100"/>
    </location>
</feature>
<organism evidence="3">
    <name type="scientific">Thermogemmatispora argillosa</name>
    <dbReference type="NCBI Taxonomy" id="2045280"/>
    <lineage>
        <taxon>Bacteria</taxon>
        <taxon>Bacillati</taxon>
        <taxon>Chloroflexota</taxon>
        <taxon>Ktedonobacteria</taxon>
        <taxon>Thermogemmatisporales</taxon>
        <taxon>Thermogemmatisporaceae</taxon>
        <taxon>Thermogemmatispora</taxon>
    </lineage>
</organism>
<name>A0A455T7R3_9CHLR</name>
<gene>
    <name evidence="3" type="ORF">KTA_36840</name>
</gene>
<protein>
    <recommendedName>
        <fullName evidence="4">DUF4282 domain-containing protein</fullName>
    </recommendedName>
</protein>
<evidence type="ECO:0008006" key="4">
    <source>
        <dbReference type="Google" id="ProtNLM"/>
    </source>
</evidence>
<feature type="region of interest" description="Disordered" evidence="1">
    <location>
        <begin position="86"/>
        <end position="111"/>
    </location>
</feature>
<evidence type="ECO:0000313" key="3">
    <source>
        <dbReference type="EMBL" id="BBH95485.1"/>
    </source>
</evidence>
<dbReference type="EMBL" id="AP019377">
    <property type="protein sequence ID" value="BBH95485.1"/>
    <property type="molecule type" value="Genomic_DNA"/>
</dbReference>
<evidence type="ECO:0000256" key="2">
    <source>
        <dbReference type="SAM" id="Phobius"/>
    </source>
</evidence>
<accession>A0A455T7R3</accession>
<evidence type="ECO:0000256" key="1">
    <source>
        <dbReference type="SAM" id="MobiDB-lite"/>
    </source>
</evidence>
<dbReference type="AlphaFoldDB" id="A0A455T7R3"/>
<keyword evidence="2" id="KW-0472">Membrane</keyword>
<sequence length="124" mass="13955">MPADPIKAVFWFLYWLLRVMVRLYWLPLLGCVIYEGLLNGLLGAGITLLLGLALWIVLLAVLRVAELLRGVAHVLATVEQLQRELSNFSPDPLSPSSESSQQAEPRVVEGSIVYLDEKRRERGR</sequence>
<reference evidence="3" key="1">
    <citation type="submission" date="2018-12" db="EMBL/GenBank/DDBJ databases">
        <title>Novel natural products biosynthetic potential of the class Ktedonobacteria.</title>
        <authorList>
            <person name="Zheng Y."/>
            <person name="Saitou A."/>
            <person name="Wang C.M."/>
            <person name="Toyoda A."/>
            <person name="Minakuchi Y."/>
            <person name="Sekiguchi Y."/>
            <person name="Ueda K."/>
            <person name="Takano H."/>
            <person name="Sakai Y."/>
            <person name="Yokota A."/>
            <person name="Yabe S."/>
        </authorList>
    </citation>
    <scope>NUCLEOTIDE SEQUENCE</scope>
    <source>
        <strain evidence="3">A3-2</strain>
    </source>
</reference>
<keyword evidence="2" id="KW-1133">Transmembrane helix</keyword>
<keyword evidence="2" id="KW-0812">Transmembrane</keyword>